<comment type="similarity">
    <text evidence="1 6">Belongs to the ArgJ family.</text>
</comment>
<dbReference type="PANTHER" id="PTHR23100">
    <property type="entry name" value="ARGININE BIOSYNTHESIS BIFUNCTIONAL PROTEIN ARGJ"/>
    <property type="match status" value="1"/>
</dbReference>
<evidence type="ECO:0000256" key="6">
    <source>
        <dbReference type="HAMAP-Rule" id="MF_01106"/>
    </source>
</evidence>
<dbReference type="Pfam" id="PF01960">
    <property type="entry name" value="ArgJ"/>
    <property type="match status" value="1"/>
</dbReference>
<dbReference type="Gene3D" id="3.10.20.340">
    <property type="entry name" value="ArgJ beta chain, C-terminal domain"/>
    <property type="match status" value="1"/>
</dbReference>
<evidence type="ECO:0000256" key="1">
    <source>
        <dbReference type="ARBA" id="ARBA00006774"/>
    </source>
</evidence>
<feature type="binding site" evidence="6">
    <location>
        <position position="266"/>
    </location>
    <ligand>
        <name>substrate</name>
    </ligand>
</feature>
<feature type="site" description="Cleavage; by autolysis" evidence="6">
    <location>
        <begin position="186"/>
        <end position="187"/>
    </location>
</feature>
<comment type="pathway">
    <text evidence="6">Amino-acid biosynthesis; L-arginine biosynthesis; N(2)-acetyl-L-ornithine from L-glutamate: step 1/4.</text>
</comment>
<feature type="binding site" evidence="6">
    <location>
        <position position="176"/>
    </location>
    <ligand>
        <name>substrate</name>
    </ligand>
</feature>
<feature type="site" description="Involved in the stabilization of negative charge on the oxyanion by the formation of the oxyanion hole" evidence="6">
    <location>
        <position position="115"/>
    </location>
</feature>
<evidence type="ECO:0000313" key="8">
    <source>
        <dbReference type="Proteomes" id="UP000199227"/>
    </source>
</evidence>
<dbReference type="GO" id="GO:0005737">
    <property type="term" value="C:cytoplasm"/>
    <property type="evidence" value="ECO:0007669"/>
    <property type="project" value="UniProtKB-SubCell"/>
</dbReference>
<evidence type="ECO:0000313" key="7">
    <source>
        <dbReference type="EMBL" id="SFP16072.1"/>
    </source>
</evidence>
<dbReference type="STRING" id="223786.SAMN05216234_10828"/>
<keyword evidence="8" id="KW-1185">Reference proteome</keyword>
<dbReference type="EC" id="2.3.1.1" evidence="6"/>
<dbReference type="InterPro" id="IPR016117">
    <property type="entry name" value="ArgJ-like_dom_sf"/>
</dbReference>
<accession>A0A1I5N3B3</accession>
<protein>
    <recommendedName>
        <fullName evidence="6">Arginine biosynthesis bifunctional protein ArgJ</fullName>
    </recommendedName>
    <domain>
        <recommendedName>
            <fullName evidence="6">Glutamate N-acetyltransferase</fullName>
            <ecNumber evidence="6">2.3.1.35</ecNumber>
        </recommendedName>
        <alternativeName>
            <fullName evidence="6">Ornithine acetyltransferase</fullName>
            <shortName evidence="6">OATase</shortName>
        </alternativeName>
        <alternativeName>
            <fullName evidence="6">Ornithine transacetylase</fullName>
        </alternativeName>
    </domain>
    <domain>
        <recommendedName>
            <fullName evidence="6">Amino-acid acetyltransferase</fullName>
            <ecNumber evidence="6">2.3.1.1</ecNumber>
        </recommendedName>
        <alternativeName>
            <fullName evidence="6">N-acetylglutamate synthase</fullName>
            <shortName evidence="6">AGSase</shortName>
        </alternativeName>
    </domain>
    <component>
        <recommendedName>
            <fullName evidence="6">Arginine biosynthesis bifunctional protein ArgJ alpha chain</fullName>
        </recommendedName>
    </component>
    <component>
        <recommendedName>
            <fullName evidence="6">Arginine biosynthesis bifunctional protein ArgJ beta chain</fullName>
        </recommendedName>
    </component>
</protein>
<keyword evidence="6" id="KW-0963">Cytoplasm</keyword>
<dbReference type="GO" id="GO:0006526">
    <property type="term" value="P:L-arginine biosynthetic process"/>
    <property type="evidence" value="ECO:0007669"/>
    <property type="project" value="UniProtKB-UniRule"/>
</dbReference>
<feature type="binding site" evidence="6">
    <location>
        <position position="395"/>
    </location>
    <ligand>
        <name>substrate</name>
    </ligand>
</feature>
<feature type="chain" id="PRO_5023429374" description="Arginine biosynthesis bifunctional protein ArgJ beta chain" evidence="6">
    <location>
        <begin position="187"/>
        <end position="395"/>
    </location>
</feature>
<dbReference type="NCBIfam" id="NF003802">
    <property type="entry name" value="PRK05388.1"/>
    <property type="match status" value="1"/>
</dbReference>
<comment type="function">
    <text evidence="6">Catalyzes two activities which are involved in the cyclic version of arginine biosynthesis: the synthesis of N-acetylglutamate from glutamate and acetyl-CoA as the acetyl donor, and of ornithine by transacetylation between N(2)-acetylornithine and glutamate.</text>
</comment>
<dbReference type="GO" id="GO:0004042">
    <property type="term" value="F:L-glutamate N-acetyltransferase activity"/>
    <property type="evidence" value="ECO:0007669"/>
    <property type="project" value="UniProtKB-UniRule"/>
</dbReference>
<dbReference type="GO" id="GO:0006592">
    <property type="term" value="P:ornithine biosynthetic process"/>
    <property type="evidence" value="ECO:0007669"/>
    <property type="project" value="TreeGrafter"/>
</dbReference>
<comment type="subcellular location">
    <subcellularLocation>
        <location evidence="6">Cytoplasm</location>
    </subcellularLocation>
</comment>
<evidence type="ECO:0000256" key="3">
    <source>
        <dbReference type="ARBA" id="ARBA00022679"/>
    </source>
</evidence>
<keyword evidence="4 6" id="KW-0068">Autocatalytic cleavage</keyword>
<feature type="chain" id="PRO_5023429376" description="Arginine biosynthesis bifunctional protein ArgJ alpha chain" evidence="6">
    <location>
        <begin position="1"/>
        <end position="186"/>
    </location>
</feature>
<dbReference type="InterPro" id="IPR002813">
    <property type="entry name" value="Arg_biosynth_ArgJ"/>
</dbReference>
<keyword evidence="3 6" id="KW-0808">Transferase</keyword>
<name>A0A1I5N3B3_9BACT</name>
<feature type="active site" description="Nucleophile" evidence="6">
    <location>
        <position position="187"/>
    </location>
</feature>
<dbReference type="Gene3D" id="3.60.70.12">
    <property type="entry name" value="L-amino peptidase D-ALA esterase/amidase"/>
    <property type="match status" value="1"/>
</dbReference>
<dbReference type="PANTHER" id="PTHR23100:SF0">
    <property type="entry name" value="ARGININE BIOSYNTHESIS BIFUNCTIONAL PROTEIN ARGJ, MITOCHONDRIAL"/>
    <property type="match status" value="1"/>
</dbReference>
<dbReference type="SUPFAM" id="SSF56266">
    <property type="entry name" value="DmpA/ArgJ-like"/>
    <property type="match status" value="1"/>
</dbReference>
<dbReference type="EMBL" id="FOXB01000008">
    <property type="protein sequence ID" value="SFP16072.1"/>
    <property type="molecule type" value="Genomic_DNA"/>
</dbReference>
<feature type="binding site" evidence="6">
    <location>
        <position position="187"/>
    </location>
    <ligand>
        <name>substrate</name>
    </ligand>
</feature>
<dbReference type="RefSeq" id="WP_092911499.1">
    <property type="nucleotide sequence ID" value="NZ_FOXB01000008.1"/>
</dbReference>
<comment type="subunit">
    <text evidence="2 6">Heterotetramer of two alpha and two beta chains.</text>
</comment>
<comment type="catalytic activity">
    <reaction evidence="6">
        <text>L-glutamate + acetyl-CoA = N-acetyl-L-glutamate + CoA + H(+)</text>
        <dbReference type="Rhea" id="RHEA:24292"/>
        <dbReference type="ChEBI" id="CHEBI:15378"/>
        <dbReference type="ChEBI" id="CHEBI:29985"/>
        <dbReference type="ChEBI" id="CHEBI:44337"/>
        <dbReference type="ChEBI" id="CHEBI:57287"/>
        <dbReference type="ChEBI" id="CHEBI:57288"/>
        <dbReference type="EC" id="2.3.1.1"/>
    </reaction>
</comment>
<evidence type="ECO:0000256" key="5">
    <source>
        <dbReference type="ARBA" id="ARBA00023315"/>
    </source>
</evidence>
<comment type="catalytic activity">
    <reaction evidence="6">
        <text>N(2)-acetyl-L-ornithine + L-glutamate = N-acetyl-L-glutamate + L-ornithine</text>
        <dbReference type="Rhea" id="RHEA:15349"/>
        <dbReference type="ChEBI" id="CHEBI:29985"/>
        <dbReference type="ChEBI" id="CHEBI:44337"/>
        <dbReference type="ChEBI" id="CHEBI:46911"/>
        <dbReference type="ChEBI" id="CHEBI:57805"/>
        <dbReference type="EC" id="2.3.1.35"/>
    </reaction>
</comment>
<keyword evidence="6" id="KW-0055">Arginine biosynthesis</keyword>
<dbReference type="NCBIfam" id="TIGR00120">
    <property type="entry name" value="ArgJ"/>
    <property type="match status" value="1"/>
</dbReference>
<dbReference type="UniPathway" id="UPA00068">
    <property type="reaction ID" value="UER00106"/>
</dbReference>
<evidence type="ECO:0000256" key="2">
    <source>
        <dbReference type="ARBA" id="ARBA00011475"/>
    </source>
</evidence>
<keyword evidence="5 6" id="KW-0012">Acyltransferase</keyword>
<feature type="binding site" evidence="6">
    <location>
        <position position="149"/>
    </location>
    <ligand>
        <name>substrate</name>
    </ligand>
</feature>
<dbReference type="Proteomes" id="UP000199227">
    <property type="component" value="Unassembled WGS sequence"/>
</dbReference>
<proteinExistence type="inferred from homology"/>
<evidence type="ECO:0000256" key="4">
    <source>
        <dbReference type="ARBA" id="ARBA00022813"/>
    </source>
</evidence>
<dbReference type="GO" id="GO:0004358">
    <property type="term" value="F:L-glutamate N-acetyltransferase activity, acting on acetyl-L-ornithine as donor"/>
    <property type="evidence" value="ECO:0007669"/>
    <property type="project" value="UniProtKB-UniRule"/>
</dbReference>
<keyword evidence="6" id="KW-0028">Amino-acid biosynthesis</keyword>
<organism evidence="7 8">
    <name type="scientific">Hydrogenimonas thermophila</name>
    <dbReference type="NCBI Taxonomy" id="223786"/>
    <lineage>
        <taxon>Bacteria</taxon>
        <taxon>Pseudomonadati</taxon>
        <taxon>Campylobacterota</taxon>
        <taxon>Epsilonproteobacteria</taxon>
        <taxon>Campylobacterales</taxon>
        <taxon>Hydrogenimonadaceae</taxon>
        <taxon>Hydrogenimonas</taxon>
    </lineage>
</organism>
<gene>
    <name evidence="6" type="primary">argJ</name>
    <name evidence="7" type="ORF">SAMN05216234_10828</name>
</gene>
<dbReference type="OrthoDB" id="9804242at2"/>
<dbReference type="HAMAP" id="MF_01106">
    <property type="entry name" value="ArgJ"/>
    <property type="match status" value="1"/>
</dbReference>
<dbReference type="InterPro" id="IPR042195">
    <property type="entry name" value="ArgJ_beta_C"/>
</dbReference>
<feature type="binding site" evidence="6">
    <location>
        <position position="390"/>
    </location>
    <ligand>
        <name>substrate</name>
    </ligand>
</feature>
<dbReference type="EC" id="2.3.1.35" evidence="6"/>
<comment type="pathway">
    <text evidence="6">Amino-acid biosynthesis; L-arginine biosynthesis; L-ornithine and N-acetyl-L-glutamate from L-glutamate and N(2)-acetyl-L-ornithine (cyclic): step 1/1.</text>
</comment>
<sequence length="395" mass="42484">MFTLMSIDGGVCAPNGFFADGKSVGLKPDNQKDLAFIYSDTLCSVKAIFTTNKFQAAPILHFKKHSVQKTNFVLINSKNANAMTGEKGIEDIEQILESACNRFKDIQNPVMSSTGVIGVPLPKEKIIKGLESFELEKKDGNSAATAIMTTDSYEKQIAFEVKLESGESFKIGAMAKGAGMINPAMATMLCFITTDAAIPDDEMEKVLKISAEVTFNAISVDGDTSTNDTVMLLANKKSGVYDKEAFSHALERVMHELALKIVSDGEGATKCVAFKITGAVNDEEAAIAAKALTNSLLVKTALYGEDPNWGRVASTIGASGITCDPSTLTITFGDVTVYNKGEILFDEEMENKAAKVMKKDAFSIHCDIGLGNGSFTAYGCDLGYEYVKINADYRT</sequence>
<reference evidence="7 8" key="1">
    <citation type="submission" date="2016-10" db="EMBL/GenBank/DDBJ databases">
        <authorList>
            <person name="de Groot N.N."/>
        </authorList>
    </citation>
    <scope>NUCLEOTIDE SEQUENCE [LARGE SCALE GENOMIC DNA]</scope>
    <source>
        <strain evidence="7 8">EP1-55-1</strain>
    </source>
</reference>
<feature type="site" description="Involved in the stabilization of negative charge on the oxyanion by the formation of the oxyanion hole" evidence="6">
    <location>
        <position position="114"/>
    </location>
</feature>
<dbReference type="AlphaFoldDB" id="A0A1I5N3B3"/>
<keyword evidence="6" id="KW-0511">Multifunctional enzyme</keyword>
<dbReference type="CDD" id="cd02152">
    <property type="entry name" value="OAT"/>
    <property type="match status" value="1"/>
</dbReference>